<dbReference type="InterPro" id="IPR029062">
    <property type="entry name" value="Class_I_gatase-like"/>
</dbReference>
<accession>A0A5B9QSF0</accession>
<dbReference type="InterPro" id="IPR036465">
    <property type="entry name" value="vWFA_dom_sf"/>
</dbReference>
<dbReference type="KEGG" id="bgok:Pr1d_41800"/>
<keyword evidence="1" id="KW-1133">Transmembrane helix</keyword>
<keyword evidence="3" id="KW-1185">Reference proteome</keyword>
<dbReference type="Gene3D" id="3.40.50.880">
    <property type="match status" value="1"/>
</dbReference>
<dbReference type="EMBL" id="CP042913">
    <property type="protein sequence ID" value="QEG36843.1"/>
    <property type="molecule type" value="Genomic_DNA"/>
</dbReference>
<feature type="transmembrane region" description="Helical" evidence="1">
    <location>
        <begin position="28"/>
        <end position="53"/>
    </location>
</feature>
<dbReference type="PANTHER" id="PTHR37947:SF1">
    <property type="entry name" value="BLL2462 PROTEIN"/>
    <property type="match status" value="1"/>
</dbReference>
<dbReference type="AlphaFoldDB" id="A0A5B9QSF0"/>
<dbReference type="Gene3D" id="3.40.50.410">
    <property type="entry name" value="von Willebrand factor, type A domain"/>
    <property type="match status" value="1"/>
</dbReference>
<gene>
    <name evidence="2" type="ORF">Pr1d_41800</name>
</gene>
<proteinExistence type="predicted"/>
<evidence type="ECO:0000256" key="1">
    <source>
        <dbReference type="SAM" id="Phobius"/>
    </source>
</evidence>
<evidence type="ECO:0008006" key="4">
    <source>
        <dbReference type="Google" id="ProtNLM"/>
    </source>
</evidence>
<evidence type="ECO:0000313" key="3">
    <source>
        <dbReference type="Proteomes" id="UP000323917"/>
    </source>
</evidence>
<name>A0A5B9QSF0_9BACT</name>
<reference evidence="2 3" key="1">
    <citation type="submission" date="2019-08" db="EMBL/GenBank/DDBJ databases">
        <title>Deep-cultivation of Planctomycetes and their phenomic and genomic characterization uncovers novel biology.</title>
        <authorList>
            <person name="Wiegand S."/>
            <person name="Jogler M."/>
            <person name="Boedeker C."/>
            <person name="Pinto D."/>
            <person name="Vollmers J."/>
            <person name="Rivas-Marin E."/>
            <person name="Kohn T."/>
            <person name="Peeters S.H."/>
            <person name="Heuer A."/>
            <person name="Rast P."/>
            <person name="Oberbeckmann S."/>
            <person name="Bunk B."/>
            <person name="Jeske O."/>
            <person name="Meyerdierks A."/>
            <person name="Storesund J.E."/>
            <person name="Kallscheuer N."/>
            <person name="Luecker S."/>
            <person name="Lage O.M."/>
            <person name="Pohl T."/>
            <person name="Merkel B.J."/>
            <person name="Hornburger P."/>
            <person name="Mueller R.-W."/>
            <person name="Bruemmer F."/>
            <person name="Labrenz M."/>
            <person name="Spormann A.M."/>
            <person name="Op den Camp H."/>
            <person name="Overmann J."/>
            <person name="Amann R."/>
            <person name="Jetten M.S.M."/>
            <person name="Mascher T."/>
            <person name="Medema M.H."/>
            <person name="Devos D.P."/>
            <person name="Kaster A.-K."/>
            <person name="Ovreas L."/>
            <person name="Rohde M."/>
            <person name="Galperin M.Y."/>
            <person name="Jogler C."/>
        </authorList>
    </citation>
    <scope>NUCLEOTIDE SEQUENCE [LARGE SCALE GENOMIC DNA]</scope>
    <source>
        <strain evidence="2 3">Pr1d</strain>
    </source>
</reference>
<protein>
    <recommendedName>
        <fullName evidence="4">Glutamine amidotransferase domain-containing protein</fullName>
    </recommendedName>
</protein>
<dbReference type="Proteomes" id="UP000323917">
    <property type="component" value="Chromosome"/>
</dbReference>
<dbReference type="PANTHER" id="PTHR37947">
    <property type="entry name" value="BLL2462 PROTEIN"/>
    <property type="match status" value="1"/>
</dbReference>
<organism evidence="2 3">
    <name type="scientific">Bythopirellula goksoeyrii</name>
    <dbReference type="NCBI Taxonomy" id="1400387"/>
    <lineage>
        <taxon>Bacteria</taxon>
        <taxon>Pseudomonadati</taxon>
        <taxon>Planctomycetota</taxon>
        <taxon>Planctomycetia</taxon>
        <taxon>Pirellulales</taxon>
        <taxon>Lacipirellulaceae</taxon>
        <taxon>Bythopirellula</taxon>
    </lineage>
</organism>
<evidence type="ECO:0000313" key="2">
    <source>
        <dbReference type="EMBL" id="QEG36843.1"/>
    </source>
</evidence>
<sequence>MPSQATSHDWGFGEHGGNGMNGVGHFTILWTPLSALFALLACLATAALGVIAWRRSGMRPAIAALESLRLAIVLFAGLLLNQPEWIEEFLPTDKPAIVVLWDNSASMETRDSLEAEDDGTPITRRAAVAPLASQSAWTPLDERYEVVILPFASPRSGHGTNLYQPIVDALDQSSRLAGVVLASDGDWNEGPPPVDAATRLRMKEIPLITLTVGSQERLPDVELVSLDAPTFGVAGKIVRIPFTIDSSLPREQLATVVLRTGDGQEVTKEVRIAANGRTTDAVTWQPNEIGDTTVSLEIPRQPNEILPDNNKLTAPISIREEKLQVLIVESYPRWEYRYLRNALSRDSGVEVSCLLFHPGLSKPGGGNKDYIKEFPAGLDELAKYDVVFLGDVGSEEGQLTEEQCRLLRGLVEQQASGLVFMPGWQGRQFSLLDTPLKDLYPVLLDDSQPGGWGSRLPNQFELTETGRRSLLTRLADVQQDNAEVWDALPGFQWYAPVLRAKAGSEVLCVHRDAANQYGRLPLLVTQTYGTGKVLFMGTDGAWRWRKGVEDKYHYRFWGQVVRWMAYQRNMAEGETMRLYYAPDQPPLRHTITFNANVMDPSGEPLSEGHVSARITAPSGKSKTIRFTSRNDEWGAFTAQFTSAEPGTHQLVLSCEETGAVFETTFFVQGAAIEPIGRPASPEVMAELARVTGGQALTKVDPREIIEYFATLPEPPPAIRRLQIWRHPLTLGTMVCLLGAFWIARKAVGLV</sequence>
<feature type="transmembrane region" description="Helical" evidence="1">
    <location>
        <begin position="60"/>
        <end position="80"/>
    </location>
</feature>
<dbReference type="SUPFAM" id="SSF52317">
    <property type="entry name" value="Class I glutamine amidotransferase-like"/>
    <property type="match status" value="1"/>
</dbReference>
<keyword evidence="1" id="KW-0472">Membrane</keyword>
<keyword evidence="1" id="KW-0812">Transmembrane</keyword>
<dbReference type="RefSeq" id="WP_238476544.1">
    <property type="nucleotide sequence ID" value="NZ_CP042913.1"/>
</dbReference>
<dbReference type="SUPFAM" id="SSF53300">
    <property type="entry name" value="vWA-like"/>
    <property type="match status" value="1"/>
</dbReference>